<accession>A0ABR4C8I0</accession>
<comment type="caution">
    <text evidence="1">The sequence shown here is derived from an EMBL/GenBank/DDBJ whole genome shotgun (WGS) entry which is preliminary data.</text>
</comment>
<dbReference type="Proteomes" id="UP001595075">
    <property type="component" value="Unassembled WGS sequence"/>
</dbReference>
<reference evidence="1 2" key="1">
    <citation type="journal article" date="2024" name="Commun. Biol.">
        <title>Comparative genomic analysis of thermophilic fungi reveals convergent evolutionary adaptations and gene losses.</title>
        <authorList>
            <person name="Steindorff A.S."/>
            <person name="Aguilar-Pontes M.V."/>
            <person name="Robinson A.J."/>
            <person name="Andreopoulos B."/>
            <person name="LaButti K."/>
            <person name="Kuo A."/>
            <person name="Mondo S."/>
            <person name="Riley R."/>
            <person name="Otillar R."/>
            <person name="Haridas S."/>
            <person name="Lipzen A."/>
            <person name="Grimwood J."/>
            <person name="Schmutz J."/>
            <person name="Clum A."/>
            <person name="Reid I.D."/>
            <person name="Moisan M.C."/>
            <person name="Butler G."/>
            <person name="Nguyen T.T.M."/>
            <person name="Dewar K."/>
            <person name="Conant G."/>
            <person name="Drula E."/>
            <person name="Henrissat B."/>
            <person name="Hansel C."/>
            <person name="Singer S."/>
            <person name="Hutchinson M.I."/>
            <person name="de Vries R.P."/>
            <person name="Natvig D.O."/>
            <person name="Powell A.J."/>
            <person name="Tsang A."/>
            <person name="Grigoriev I.V."/>
        </authorList>
    </citation>
    <scope>NUCLEOTIDE SEQUENCE [LARGE SCALE GENOMIC DNA]</scope>
    <source>
        <strain evidence="1 2">CBS 494.80</strain>
    </source>
</reference>
<keyword evidence="2" id="KW-1185">Reference proteome</keyword>
<sequence length="171" mass="19582">MNRVILELESTPCLAESTRLKPRHEFIYFVKKRTGRKHLGLDITTLTRYPLSVFPGNKIPSNEPAVTSRKQSLGTSEDCLSVCSRFNGIEWRVENEMCNKRPGTGEMIGLVFRHVRGGRIGGSWWWEGGRHESWGWEVKTPVFGGWCLVARSLARLTARLLHYRDTVNVRP</sequence>
<name>A0ABR4C8I0_9HELO</name>
<evidence type="ECO:0000313" key="2">
    <source>
        <dbReference type="Proteomes" id="UP001595075"/>
    </source>
</evidence>
<dbReference type="EMBL" id="JAZHXI010000011">
    <property type="protein sequence ID" value="KAL2066236.1"/>
    <property type="molecule type" value="Genomic_DNA"/>
</dbReference>
<protein>
    <submittedName>
        <fullName evidence="1">Uncharacterized protein</fullName>
    </submittedName>
</protein>
<organism evidence="1 2">
    <name type="scientific">Oculimacula yallundae</name>
    <dbReference type="NCBI Taxonomy" id="86028"/>
    <lineage>
        <taxon>Eukaryota</taxon>
        <taxon>Fungi</taxon>
        <taxon>Dikarya</taxon>
        <taxon>Ascomycota</taxon>
        <taxon>Pezizomycotina</taxon>
        <taxon>Leotiomycetes</taxon>
        <taxon>Helotiales</taxon>
        <taxon>Ploettnerulaceae</taxon>
        <taxon>Oculimacula</taxon>
    </lineage>
</organism>
<evidence type="ECO:0000313" key="1">
    <source>
        <dbReference type="EMBL" id="KAL2066236.1"/>
    </source>
</evidence>
<gene>
    <name evidence="1" type="ORF">VTL71DRAFT_2307</name>
</gene>
<proteinExistence type="predicted"/>